<comment type="catalytic activity">
    <reaction evidence="5">
        <text>succinate semialdehyde + NAD(+) + H2O = succinate + NADH + 2 H(+)</text>
        <dbReference type="Rhea" id="RHEA:13217"/>
        <dbReference type="ChEBI" id="CHEBI:15377"/>
        <dbReference type="ChEBI" id="CHEBI:15378"/>
        <dbReference type="ChEBI" id="CHEBI:30031"/>
        <dbReference type="ChEBI" id="CHEBI:57540"/>
        <dbReference type="ChEBI" id="CHEBI:57706"/>
        <dbReference type="ChEBI" id="CHEBI:57945"/>
        <dbReference type="EC" id="1.2.1.16"/>
    </reaction>
</comment>
<evidence type="ECO:0000313" key="10">
    <source>
        <dbReference type="EMBL" id="KAH7177112.1"/>
    </source>
</evidence>
<dbReference type="InterPro" id="IPR016162">
    <property type="entry name" value="Ald_DH_N"/>
</dbReference>
<comment type="catalytic activity">
    <reaction evidence="4">
        <text>succinate semialdehyde + NADP(+) + H2O = succinate + NADPH + 2 H(+)</text>
        <dbReference type="Rhea" id="RHEA:13213"/>
        <dbReference type="ChEBI" id="CHEBI:15377"/>
        <dbReference type="ChEBI" id="CHEBI:15378"/>
        <dbReference type="ChEBI" id="CHEBI:30031"/>
        <dbReference type="ChEBI" id="CHEBI:57706"/>
        <dbReference type="ChEBI" id="CHEBI:57783"/>
        <dbReference type="ChEBI" id="CHEBI:58349"/>
        <dbReference type="EC" id="1.2.1.16"/>
    </reaction>
</comment>
<dbReference type="PANTHER" id="PTHR43353">
    <property type="entry name" value="SUCCINATE-SEMIALDEHYDE DEHYDROGENASE, MITOCHONDRIAL"/>
    <property type="match status" value="1"/>
</dbReference>
<dbReference type="InterPro" id="IPR016161">
    <property type="entry name" value="Ald_DH/histidinol_DH"/>
</dbReference>
<dbReference type="SUPFAM" id="SSF53720">
    <property type="entry name" value="ALDH-like"/>
    <property type="match status" value="1"/>
</dbReference>
<organism evidence="10 11">
    <name type="scientific">Dactylonectria macrodidyma</name>
    <dbReference type="NCBI Taxonomy" id="307937"/>
    <lineage>
        <taxon>Eukaryota</taxon>
        <taxon>Fungi</taxon>
        <taxon>Dikarya</taxon>
        <taxon>Ascomycota</taxon>
        <taxon>Pezizomycotina</taxon>
        <taxon>Sordariomycetes</taxon>
        <taxon>Hypocreomycetidae</taxon>
        <taxon>Hypocreales</taxon>
        <taxon>Nectriaceae</taxon>
        <taxon>Dactylonectria</taxon>
    </lineage>
</organism>
<dbReference type="Pfam" id="PF00171">
    <property type="entry name" value="Aldedh"/>
    <property type="match status" value="1"/>
</dbReference>
<dbReference type="Proteomes" id="UP000738349">
    <property type="component" value="Unassembled WGS sequence"/>
</dbReference>
<dbReference type="InterPro" id="IPR016163">
    <property type="entry name" value="Ald_DH_C"/>
</dbReference>
<name>A0A9P9FVN9_9HYPO</name>
<dbReference type="Gene3D" id="3.40.309.10">
    <property type="entry name" value="Aldehyde Dehydrogenase, Chain A, domain 2"/>
    <property type="match status" value="1"/>
</dbReference>
<comment type="pathway">
    <text evidence="1">Amino-acid degradation; 4-aminobutanoate degradation.</text>
</comment>
<gene>
    <name evidence="10" type="ORF">EDB81DRAFT_836911</name>
</gene>
<keyword evidence="3 8" id="KW-0560">Oxidoreductase</keyword>
<evidence type="ECO:0000256" key="4">
    <source>
        <dbReference type="ARBA" id="ARBA00050387"/>
    </source>
</evidence>
<evidence type="ECO:0000256" key="6">
    <source>
        <dbReference type="ARBA" id="ARBA00067047"/>
    </source>
</evidence>
<evidence type="ECO:0000256" key="8">
    <source>
        <dbReference type="RuleBase" id="RU003345"/>
    </source>
</evidence>
<evidence type="ECO:0000256" key="2">
    <source>
        <dbReference type="ARBA" id="ARBA00009986"/>
    </source>
</evidence>
<dbReference type="EMBL" id="JAGMUV010000001">
    <property type="protein sequence ID" value="KAH7177112.1"/>
    <property type="molecule type" value="Genomic_DNA"/>
</dbReference>
<evidence type="ECO:0000256" key="3">
    <source>
        <dbReference type="ARBA" id="ARBA00023002"/>
    </source>
</evidence>
<dbReference type="GO" id="GO:0009450">
    <property type="term" value="P:gamma-aminobutyric acid catabolic process"/>
    <property type="evidence" value="ECO:0007669"/>
    <property type="project" value="TreeGrafter"/>
</dbReference>
<evidence type="ECO:0000259" key="9">
    <source>
        <dbReference type="Pfam" id="PF00171"/>
    </source>
</evidence>
<feature type="active site" evidence="7">
    <location>
        <position position="263"/>
    </location>
</feature>
<dbReference type="GO" id="GO:0005737">
    <property type="term" value="C:cytoplasm"/>
    <property type="evidence" value="ECO:0007669"/>
    <property type="project" value="TreeGrafter"/>
</dbReference>
<dbReference type="Gene3D" id="3.40.605.10">
    <property type="entry name" value="Aldehyde Dehydrogenase, Chain A, domain 1"/>
    <property type="match status" value="1"/>
</dbReference>
<comment type="similarity">
    <text evidence="2 8">Belongs to the aldehyde dehydrogenase family.</text>
</comment>
<proteinExistence type="inferred from homology"/>
<evidence type="ECO:0000256" key="7">
    <source>
        <dbReference type="PROSITE-ProRule" id="PRU10007"/>
    </source>
</evidence>
<dbReference type="EC" id="1.2.1.16" evidence="6"/>
<evidence type="ECO:0000256" key="1">
    <source>
        <dbReference type="ARBA" id="ARBA00005176"/>
    </source>
</evidence>
<dbReference type="CDD" id="cd07103">
    <property type="entry name" value="ALDH_F5_SSADH_GabD"/>
    <property type="match status" value="1"/>
</dbReference>
<dbReference type="InterPro" id="IPR015590">
    <property type="entry name" value="Aldehyde_DH_dom"/>
</dbReference>
<reference evidence="10" key="1">
    <citation type="journal article" date="2021" name="Nat. Commun.">
        <title>Genetic determinants of endophytism in the Arabidopsis root mycobiome.</title>
        <authorList>
            <person name="Mesny F."/>
            <person name="Miyauchi S."/>
            <person name="Thiergart T."/>
            <person name="Pickel B."/>
            <person name="Atanasova L."/>
            <person name="Karlsson M."/>
            <person name="Huettel B."/>
            <person name="Barry K.W."/>
            <person name="Haridas S."/>
            <person name="Chen C."/>
            <person name="Bauer D."/>
            <person name="Andreopoulos W."/>
            <person name="Pangilinan J."/>
            <person name="LaButti K."/>
            <person name="Riley R."/>
            <person name="Lipzen A."/>
            <person name="Clum A."/>
            <person name="Drula E."/>
            <person name="Henrissat B."/>
            <person name="Kohler A."/>
            <person name="Grigoriev I.V."/>
            <person name="Martin F.M."/>
            <person name="Hacquard S."/>
        </authorList>
    </citation>
    <scope>NUCLEOTIDE SEQUENCE</scope>
    <source>
        <strain evidence="10">MPI-CAGE-AT-0147</strain>
    </source>
</reference>
<dbReference type="FunFam" id="3.40.605.10:FF:000005">
    <property type="entry name" value="Succinate-semialdehyde dehydrogenase I"/>
    <property type="match status" value="1"/>
</dbReference>
<evidence type="ECO:0000313" key="11">
    <source>
        <dbReference type="Proteomes" id="UP000738349"/>
    </source>
</evidence>
<dbReference type="OrthoDB" id="310895at2759"/>
<sequence>MAADLTPKFDDPSLLHHKGYIDGEWTTGNSKATFNVQDPATGWTIGSCPEMTCSDVEKAIYAASTAQATFRHVPAKDRAAILTEWAHLMRRSQEDLAKLVTWENGKPLAEARGEVLYAAAFLDWFAGEAIRVTGDFIQPGNMSNRAVVKRDPIGVCGFITPWNFPLAMVTRKTGPALAAGCTVVLKAPGETPLTALALAHLGAKAGIPKGVFNVITALENTVEVGTAITESSIIRKISFTGSTPVGKLLMRQSSATLKRLSMELGGLAPFIVFDDADIDDAVEGAITCKFRGSGQTCVCANTFFIHENVYQQFSERFIGKVRKFCMGHGFKDGVTHGPLIHERAVHKVVGHVQDAKAKGGHIAIGGQKMPHLGPAFFEPTVVLNATPEMLFTKDETFGPLAGFVKFSSEDEVVDLANRAEVGLAAYFYSNDVKRCWRVAEKLEAGMVGINTGIISDVATPFGGIKHSGFGREGSKYGIEDFLTLKTITFGGIVMRPGLDGRNKSHSFIQ</sequence>
<comment type="caution">
    <text evidence="10">The sequence shown here is derived from an EMBL/GenBank/DDBJ whole genome shotgun (WGS) entry which is preliminary data.</text>
</comment>
<dbReference type="FunFam" id="3.40.309.10:FF:000004">
    <property type="entry name" value="Succinate-semialdehyde dehydrogenase I"/>
    <property type="match status" value="1"/>
</dbReference>
<protein>
    <recommendedName>
        <fullName evidence="6">succinate-semialdehyde dehydrogenase [NAD(P)(+)]</fullName>
        <ecNumber evidence="6">1.2.1.16</ecNumber>
    </recommendedName>
</protein>
<dbReference type="InterPro" id="IPR050740">
    <property type="entry name" value="Aldehyde_DH_Superfamily"/>
</dbReference>
<dbReference type="PANTHER" id="PTHR43353:SF11">
    <property type="entry name" value="SUCCINATE SEMIALDEHYDE DEHYDROGENASE (EUROFUNG)"/>
    <property type="match status" value="1"/>
</dbReference>
<dbReference type="GO" id="GO:0004777">
    <property type="term" value="F:succinate-semialdehyde dehydrogenase (NAD+) activity"/>
    <property type="evidence" value="ECO:0007669"/>
    <property type="project" value="TreeGrafter"/>
</dbReference>
<feature type="domain" description="Aldehyde dehydrogenase" evidence="9">
    <location>
        <begin position="25"/>
        <end position="487"/>
    </location>
</feature>
<dbReference type="InterPro" id="IPR029510">
    <property type="entry name" value="Ald_DH_CS_GLU"/>
</dbReference>
<dbReference type="AlphaFoldDB" id="A0A9P9FVN9"/>
<keyword evidence="11" id="KW-1185">Reference proteome</keyword>
<accession>A0A9P9FVN9</accession>
<dbReference type="PROSITE" id="PS00687">
    <property type="entry name" value="ALDEHYDE_DEHYDR_GLU"/>
    <property type="match status" value="1"/>
</dbReference>
<evidence type="ECO:0000256" key="5">
    <source>
        <dbReference type="ARBA" id="ARBA00052698"/>
    </source>
</evidence>